<evidence type="ECO:0000313" key="1">
    <source>
        <dbReference type="EMBL" id="KAH1114092.1"/>
    </source>
</evidence>
<dbReference type="OrthoDB" id="1426028at2759"/>
<dbReference type="EMBL" id="JAIQCV010000003">
    <property type="protein sequence ID" value="KAH1114092.1"/>
    <property type="molecule type" value="Genomic_DNA"/>
</dbReference>
<sequence length="250" mass="28823">MAISFKVGYTRLDSSRNFSSYPDNYQCYHAFDFNFNTGLMLWGISSYTGGSSIYIGHQPVGYFGRHMCYRRINDLLLSIRVVEGTSNIVLEGDNKGADDEGDVGMEEGAMDANKGDELEPDPIRAYELLLHMMNIVLSAEGGLEFLWLSHKTPSYASTDRDASPQIEILVLIAVIYSQYQYTLTYYTVWVSKQKAMKKLHYGWEGSYNYLWQWCQVLDQYILGSVTDLEMHPRHYDDQLVPKKSVFHRFF</sequence>
<evidence type="ECO:0000313" key="2">
    <source>
        <dbReference type="Proteomes" id="UP000828251"/>
    </source>
</evidence>
<dbReference type="AlphaFoldDB" id="A0A9D3W7L2"/>
<dbReference type="Proteomes" id="UP000828251">
    <property type="component" value="Unassembled WGS sequence"/>
</dbReference>
<accession>A0A9D3W7L2</accession>
<organism evidence="1 2">
    <name type="scientific">Gossypium stocksii</name>
    <dbReference type="NCBI Taxonomy" id="47602"/>
    <lineage>
        <taxon>Eukaryota</taxon>
        <taxon>Viridiplantae</taxon>
        <taxon>Streptophyta</taxon>
        <taxon>Embryophyta</taxon>
        <taxon>Tracheophyta</taxon>
        <taxon>Spermatophyta</taxon>
        <taxon>Magnoliopsida</taxon>
        <taxon>eudicotyledons</taxon>
        <taxon>Gunneridae</taxon>
        <taxon>Pentapetalae</taxon>
        <taxon>rosids</taxon>
        <taxon>malvids</taxon>
        <taxon>Malvales</taxon>
        <taxon>Malvaceae</taxon>
        <taxon>Malvoideae</taxon>
        <taxon>Gossypium</taxon>
    </lineage>
</organism>
<name>A0A9D3W7L2_9ROSI</name>
<keyword evidence="2" id="KW-1185">Reference proteome</keyword>
<gene>
    <name evidence="1" type="ORF">J1N35_007470</name>
</gene>
<comment type="caution">
    <text evidence="1">The sequence shown here is derived from an EMBL/GenBank/DDBJ whole genome shotgun (WGS) entry which is preliminary data.</text>
</comment>
<protein>
    <submittedName>
        <fullName evidence="1">Uncharacterized protein</fullName>
    </submittedName>
</protein>
<proteinExistence type="predicted"/>
<reference evidence="1 2" key="1">
    <citation type="journal article" date="2021" name="Plant Biotechnol. J.">
        <title>Multi-omics assisted identification of the key and species-specific regulatory components of drought-tolerant mechanisms in Gossypium stocksii.</title>
        <authorList>
            <person name="Yu D."/>
            <person name="Ke L."/>
            <person name="Zhang D."/>
            <person name="Wu Y."/>
            <person name="Sun Y."/>
            <person name="Mei J."/>
            <person name="Sun J."/>
            <person name="Sun Y."/>
        </authorList>
    </citation>
    <scope>NUCLEOTIDE SEQUENCE [LARGE SCALE GENOMIC DNA]</scope>
    <source>
        <strain evidence="2">cv. E1</strain>
        <tissue evidence="1">Leaf</tissue>
    </source>
</reference>